<accession>A0A553RJN2</accession>
<evidence type="ECO:0000313" key="1">
    <source>
        <dbReference type="EMBL" id="TRZ02395.1"/>
    </source>
</evidence>
<name>A0A553RJN2_9TELE</name>
<evidence type="ECO:0000313" key="2">
    <source>
        <dbReference type="Proteomes" id="UP000316079"/>
    </source>
</evidence>
<dbReference type="EMBL" id="SRMA01023953">
    <property type="protein sequence ID" value="TRZ02395.1"/>
    <property type="molecule type" value="Genomic_DNA"/>
</dbReference>
<protein>
    <submittedName>
        <fullName evidence="1">Uncharacterized protein</fullName>
    </submittedName>
</protein>
<reference evidence="1 2" key="1">
    <citation type="journal article" date="2019" name="Sci. Data">
        <title>Hybrid genome assembly and annotation of Danionella translucida.</title>
        <authorList>
            <person name="Kadobianskyi M."/>
            <person name="Schulze L."/>
            <person name="Schuelke M."/>
            <person name="Judkewitz B."/>
        </authorList>
    </citation>
    <scope>NUCLEOTIDE SEQUENCE [LARGE SCALE GENOMIC DNA]</scope>
    <source>
        <strain evidence="1 2">Bolton</strain>
    </source>
</reference>
<organism evidence="1 2">
    <name type="scientific">Danionella cerebrum</name>
    <dbReference type="NCBI Taxonomy" id="2873325"/>
    <lineage>
        <taxon>Eukaryota</taxon>
        <taxon>Metazoa</taxon>
        <taxon>Chordata</taxon>
        <taxon>Craniata</taxon>
        <taxon>Vertebrata</taxon>
        <taxon>Euteleostomi</taxon>
        <taxon>Actinopterygii</taxon>
        <taxon>Neopterygii</taxon>
        <taxon>Teleostei</taxon>
        <taxon>Ostariophysi</taxon>
        <taxon>Cypriniformes</taxon>
        <taxon>Danionidae</taxon>
        <taxon>Danioninae</taxon>
        <taxon>Danionella</taxon>
    </lineage>
</organism>
<sequence>MTVPGLRVSGAWGQYGTVPPLSLVRCQQPIPSDNRNLNPAHETNANALSEGGFQTVRFLQYERLEEVCV</sequence>
<dbReference type="Proteomes" id="UP000316079">
    <property type="component" value="Unassembled WGS sequence"/>
</dbReference>
<keyword evidence="2" id="KW-1185">Reference proteome</keyword>
<dbReference type="AlphaFoldDB" id="A0A553RJN2"/>
<comment type="caution">
    <text evidence="1">The sequence shown here is derived from an EMBL/GenBank/DDBJ whole genome shotgun (WGS) entry which is preliminary data.</text>
</comment>
<proteinExistence type="predicted"/>
<gene>
    <name evidence="1" type="ORF">DNTS_027505</name>
</gene>